<dbReference type="Proteomes" id="UP001143304">
    <property type="component" value="Unassembled WGS sequence"/>
</dbReference>
<sequence>MDKRPLVHIGMPKCASTWLQKHFFRPRNGFREAVSAGYAYFGFIHEGSFQWTSHRDQIDLATPDDLVPVVSAEALAGNPLTGGHDGEINLSRIHSALPEARILIIIREQENMMRSLYKLLINFGYPYRVGLVLENQLAGNVPTFNLEYLCYHHIIAAYQKMFGADSVLVLPYEAFQAEPSAFLEQVRLFCEVDAKAKPLKVNLEKRENINRSLVSIELKRLYNRYIARTRFSMGGFVNPGEISGKGNFDPYIPQLLERCLERRFHQQVQNKTSGFYAQSNTQTQQLTGLDLAAYGYQLP</sequence>
<accession>A0ABT3T6I6</accession>
<evidence type="ECO:0008006" key="3">
    <source>
        <dbReference type="Google" id="ProtNLM"/>
    </source>
</evidence>
<dbReference type="InterPro" id="IPR027417">
    <property type="entry name" value="P-loop_NTPase"/>
</dbReference>
<dbReference type="RefSeq" id="WP_279249497.1">
    <property type="nucleotide sequence ID" value="NZ_SHNO01000001.1"/>
</dbReference>
<comment type="caution">
    <text evidence="1">The sequence shown here is derived from an EMBL/GenBank/DDBJ whole genome shotgun (WGS) entry which is preliminary data.</text>
</comment>
<protein>
    <recommendedName>
        <fullName evidence="3">Sulfotransferase domain-containing protein</fullName>
    </recommendedName>
</protein>
<dbReference type="EMBL" id="SHNO01000001">
    <property type="protein sequence ID" value="MCX2977790.1"/>
    <property type="molecule type" value="Genomic_DNA"/>
</dbReference>
<evidence type="ECO:0000313" key="2">
    <source>
        <dbReference type="Proteomes" id="UP001143304"/>
    </source>
</evidence>
<proteinExistence type="predicted"/>
<organism evidence="1 2">
    <name type="scientific">Candidatus Marimicrobium litorale</name>
    <dbReference type="NCBI Taxonomy" id="2518991"/>
    <lineage>
        <taxon>Bacteria</taxon>
        <taxon>Pseudomonadati</taxon>
        <taxon>Pseudomonadota</taxon>
        <taxon>Gammaproteobacteria</taxon>
        <taxon>Cellvibrionales</taxon>
        <taxon>Halieaceae</taxon>
        <taxon>Marimicrobium</taxon>
    </lineage>
</organism>
<name>A0ABT3T6I6_9GAMM</name>
<gene>
    <name evidence="1" type="ORF">EYC82_10540</name>
</gene>
<dbReference type="SUPFAM" id="SSF52540">
    <property type="entry name" value="P-loop containing nucleoside triphosphate hydrolases"/>
    <property type="match status" value="1"/>
</dbReference>
<evidence type="ECO:0000313" key="1">
    <source>
        <dbReference type="EMBL" id="MCX2977790.1"/>
    </source>
</evidence>
<keyword evidence="2" id="KW-1185">Reference proteome</keyword>
<dbReference type="Gene3D" id="3.40.50.300">
    <property type="entry name" value="P-loop containing nucleotide triphosphate hydrolases"/>
    <property type="match status" value="1"/>
</dbReference>
<dbReference type="Pfam" id="PF13469">
    <property type="entry name" value="Sulfotransfer_3"/>
    <property type="match status" value="1"/>
</dbReference>
<reference evidence="1" key="1">
    <citation type="submission" date="2019-02" db="EMBL/GenBank/DDBJ databases">
        <authorList>
            <person name="Li S.-H."/>
        </authorList>
    </citation>
    <scope>NUCLEOTIDE SEQUENCE</scope>
    <source>
        <strain evidence="1">IMCC11814</strain>
    </source>
</reference>